<dbReference type="Proteomes" id="UP000287033">
    <property type="component" value="Unassembled WGS sequence"/>
</dbReference>
<protein>
    <submittedName>
        <fullName evidence="1">Uncharacterized protein</fullName>
    </submittedName>
</protein>
<dbReference type="AlphaFoldDB" id="A0A401TCX8"/>
<accession>A0A401TCX8</accession>
<evidence type="ECO:0000313" key="2">
    <source>
        <dbReference type="Proteomes" id="UP000287033"/>
    </source>
</evidence>
<evidence type="ECO:0000313" key="1">
    <source>
        <dbReference type="EMBL" id="GCC40464.1"/>
    </source>
</evidence>
<keyword evidence="2" id="KW-1185">Reference proteome</keyword>
<gene>
    <name evidence="1" type="ORF">chiPu_0024273</name>
</gene>
<reference evidence="1 2" key="1">
    <citation type="journal article" date="2018" name="Nat. Ecol. Evol.">
        <title>Shark genomes provide insights into elasmobranch evolution and the origin of vertebrates.</title>
        <authorList>
            <person name="Hara Y"/>
            <person name="Yamaguchi K"/>
            <person name="Onimaru K"/>
            <person name="Kadota M"/>
            <person name="Koyanagi M"/>
            <person name="Keeley SD"/>
            <person name="Tatsumi K"/>
            <person name="Tanaka K"/>
            <person name="Motone F"/>
            <person name="Kageyama Y"/>
            <person name="Nozu R"/>
            <person name="Adachi N"/>
            <person name="Nishimura O"/>
            <person name="Nakagawa R"/>
            <person name="Tanegashima C"/>
            <person name="Kiyatake I"/>
            <person name="Matsumoto R"/>
            <person name="Murakumo K"/>
            <person name="Nishida K"/>
            <person name="Terakita A"/>
            <person name="Kuratani S"/>
            <person name="Sato K"/>
            <person name="Hyodo S Kuraku.S."/>
        </authorList>
    </citation>
    <scope>NUCLEOTIDE SEQUENCE [LARGE SCALE GENOMIC DNA]</scope>
</reference>
<comment type="caution">
    <text evidence="1">The sequence shown here is derived from an EMBL/GenBank/DDBJ whole genome shotgun (WGS) entry which is preliminary data.</text>
</comment>
<sequence>MISTARSVSGLIGYCRCGGVDRAEYPLGRGTEKAAVLLACGPDLRGQLADCSEGSVSGPVSGDRDTGCECSDRSSGDLSTLKGAFLGFAGRP</sequence>
<organism evidence="1 2">
    <name type="scientific">Chiloscyllium punctatum</name>
    <name type="common">Brownbanded bambooshark</name>
    <name type="synonym">Hemiscyllium punctatum</name>
    <dbReference type="NCBI Taxonomy" id="137246"/>
    <lineage>
        <taxon>Eukaryota</taxon>
        <taxon>Metazoa</taxon>
        <taxon>Chordata</taxon>
        <taxon>Craniata</taxon>
        <taxon>Vertebrata</taxon>
        <taxon>Chondrichthyes</taxon>
        <taxon>Elasmobranchii</taxon>
        <taxon>Galeomorphii</taxon>
        <taxon>Galeoidea</taxon>
        <taxon>Orectolobiformes</taxon>
        <taxon>Hemiscylliidae</taxon>
        <taxon>Chiloscyllium</taxon>
    </lineage>
</organism>
<name>A0A401TCX8_CHIPU</name>
<proteinExistence type="predicted"/>
<dbReference type="EMBL" id="BEZZ01036216">
    <property type="protein sequence ID" value="GCC40464.1"/>
    <property type="molecule type" value="Genomic_DNA"/>
</dbReference>